<keyword evidence="2" id="KW-1185">Reference proteome</keyword>
<dbReference type="Proteomes" id="UP001642540">
    <property type="component" value="Unassembled WGS sequence"/>
</dbReference>
<dbReference type="InterPro" id="IPR029058">
    <property type="entry name" value="AB_hydrolase_fold"/>
</dbReference>
<dbReference type="PANTHER" id="PTHR20908">
    <property type="entry name" value="LD15586P"/>
    <property type="match status" value="1"/>
</dbReference>
<accession>A0ABP1R1V3</accession>
<organism evidence="1 2">
    <name type="scientific">Orchesella dallaii</name>
    <dbReference type="NCBI Taxonomy" id="48710"/>
    <lineage>
        <taxon>Eukaryota</taxon>
        <taxon>Metazoa</taxon>
        <taxon>Ecdysozoa</taxon>
        <taxon>Arthropoda</taxon>
        <taxon>Hexapoda</taxon>
        <taxon>Collembola</taxon>
        <taxon>Entomobryomorpha</taxon>
        <taxon>Entomobryoidea</taxon>
        <taxon>Orchesellidae</taxon>
        <taxon>Orchesellinae</taxon>
        <taxon>Orchesella</taxon>
    </lineage>
</organism>
<protein>
    <recommendedName>
        <fullName evidence="3">Transmembrane protein 53</fullName>
    </recommendedName>
</protein>
<dbReference type="InterPro" id="IPR008547">
    <property type="entry name" value="DUF829_TMEM53"/>
</dbReference>
<gene>
    <name evidence="1" type="ORF">ODALV1_LOCUS16301</name>
</gene>
<dbReference type="Pfam" id="PF05705">
    <property type="entry name" value="DUF829"/>
    <property type="match status" value="1"/>
</dbReference>
<comment type="caution">
    <text evidence="1">The sequence shown here is derived from an EMBL/GenBank/DDBJ whole genome shotgun (WGS) entry which is preliminary data.</text>
</comment>
<proteinExistence type="predicted"/>
<dbReference type="SUPFAM" id="SSF53474">
    <property type="entry name" value="alpha/beta-Hydrolases"/>
    <property type="match status" value="1"/>
</dbReference>
<dbReference type="PANTHER" id="PTHR20908:SF1">
    <property type="entry name" value="LD15586P"/>
    <property type="match status" value="1"/>
</dbReference>
<dbReference type="EMBL" id="CAXLJM020000049">
    <property type="protein sequence ID" value="CAL8114078.1"/>
    <property type="molecule type" value="Genomic_DNA"/>
</dbReference>
<sequence length="331" mass="37521">MSKSIMTMFLVPTAKTLLRPTNVTRGLANFQLAKNFSSKQLTPTVAFVSNGSTKHLRNRPNLSEYSSEGRPLTVLICWLMAKNNAVNKYTKFYLDQGFDVLTVRITPWQLLLPARVDPIIRNEILPALLSSDHEKKLIHGFSVGGYVFAQMLKHMHNDPTGKCQDLMKSMMAQIWDSVVDVNGISIGVSKSVFISSPFFQKAMQGYIDFHLKAFQNIATKYYDEAHEYFYKKPLHAPALFLASEIDQISTIDVIQDIQKIWGSYDIACANKTWNNTSHVGHMRRYPEEYKLAVKMFIDKSGFKRGARAVDVQKETVIPAGRIPNVVYSKSI</sequence>
<evidence type="ECO:0008006" key="3">
    <source>
        <dbReference type="Google" id="ProtNLM"/>
    </source>
</evidence>
<reference evidence="1 2" key="1">
    <citation type="submission" date="2024-08" db="EMBL/GenBank/DDBJ databases">
        <authorList>
            <person name="Cucini C."/>
            <person name="Frati F."/>
        </authorList>
    </citation>
    <scope>NUCLEOTIDE SEQUENCE [LARGE SCALE GENOMIC DNA]</scope>
</reference>
<evidence type="ECO:0000313" key="2">
    <source>
        <dbReference type="Proteomes" id="UP001642540"/>
    </source>
</evidence>
<evidence type="ECO:0000313" key="1">
    <source>
        <dbReference type="EMBL" id="CAL8114078.1"/>
    </source>
</evidence>
<name>A0ABP1R1V3_9HEXA</name>